<evidence type="ECO:0000256" key="1">
    <source>
        <dbReference type="ARBA" id="ARBA00023242"/>
    </source>
</evidence>
<keyword evidence="5" id="KW-1185">Reference proteome</keyword>
<accession>A0ABQ8GWB7</accession>
<gene>
    <name evidence="4" type="ORF">B0J12DRAFT_40022</name>
</gene>
<dbReference type="Gene3D" id="4.10.240.10">
    <property type="entry name" value="Zn(2)-C6 fungal-type DNA-binding domain"/>
    <property type="match status" value="1"/>
</dbReference>
<dbReference type="PROSITE" id="PS00463">
    <property type="entry name" value="ZN2_CY6_FUNGAL_1"/>
    <property type="match status" value="1"/>
</dbReference>
<feature type="compositionally biased region" description="Basic residues" evidence="2">
    <location>
        <begin position="9"/>
        <end position="22"/>
    </location>
</feature>
<dbReference type="SMART" id="SM00066">
    <property type="entry name" value="GAL4"/>
    <property type="match status" value="1"/>
</dbReference>
<dbReference type="EMBL" id="JAGTJR010000001">
    <property type="protein sequence ID" value="KAH7065557.1"/>
    <property type="molecule type" value="Genomic_DNA"/>
</dbReference>
<organism evidence="4 5">
    <name type="scientific">Macrophomina phaseolina</name>
    <dbReference type="NCBI Taxonomy" id="35725"/>
    <lineage>
        <taxon>Eukaryota</taxon>
        <taxon>Fungi</taxon>
        <taxon>Dikarya</taxon>
        <taxon>Ascomycota</taxon>
        <taxon>Pezizomycotina</taxon>
        <taxon>Dothideomycetes</taxon>
        <taxon>Dothideomycetes incertae sedis</taxon>
        <taxon>Botryosphaeriales</taxon>
        <taxon>Botryosphaeriaceae</taxon>
        <taxon>Macrophomina</taxon>
    </lineage>
</organism>
<reference evidence="4 5" key="1">
    <citation type="journal article" date="2021" name="Nat. Commun.">
        <title>Genetic determinants of endophytism in the Arabidopsis root mycobiome.</title>
        <authorList>
            <person name="Mesny F."/>
            <person name="Miyauchi S."/>
            <person name="Thiergart T."/>
            <person name="Pickel B."/>
            <person name="Atanasova L."/>
            <person name="Karlsson M."/>
            <person name="Huettel B."/>
            <person name="Barry K.W."/>
            <person name="Haridas S."/>
            <person name="Chen C."/>
            <person name="Bauer D."/>
            <person name="Andreopoulos W."/>
            <person name="Pangilinan J."/>
            <person name="LaButti K."/>
            <person name="Riley R."/>
            <person name="Lipzen A."/>
            <person name="Clum A."/>
            <person name="Drula E."/>
            <person name="Henrissat B."/>
            <person name="Kohler A."/>
            <person name="Grigoriev I.V."/>
            <person name="Martin F.M."/>
            <person name="Hacquard S."/>
        </authorList>
    </citation>
    <scope>NUCLEOTIDE SEQUENCE [LARGE SCALE GENOMIC DNA]</scope>
    <source>
        <strain evidence="4 5">MPI-SDFR-AT-0080</strain>
    </source>
</reference>
<feature type="compositionally biased region" description="Low complexity" evidence="2">
    <location>
        <begin position="455"/>
        <end position="466"/>
    </location>
</feature>
<comment type="caution">
    <text evidence="4">The sequence shown here is derived from an EMBL/GenBank/DDBJ whole genome shotgun (WGS) entry which is preliminary data.</text>
</comment>
<evidence type="ECO:0000313" key="4">
    <source>
        <dbReference type="EMBL" id="KAH7065557.1"/>
    </source>
</evidence>
<dbReference type="InterPro" id="IPR053157">
    <property type="entry name" value="Sterol_Uptake_Regulator"/>
</dbReference>
<dbReference type="CDD" id="cd00067">
    <property type="entry name" value="GAL4"/>
    <property type="match status" value="1"/>
</dbReference>
<feature type="domain" description="Zn(2)-C6 fungal-type" evidence="3">
    <location>
        <begin position="24"/>
        <end position="54"/>
    </location>
</feature>
<name>A0ABQ8GWB7_9PEZI</name>
<evidence type="ECO:0000256" key="2">
    <source>
        <dbReference type="SAM" id="MobiDB-lite"/>
    </source>
</evidence>
<dbReference type="PANTHER" id="PTHR47784:SF5">
    <property type="entry name" value="STEROL UPTAKE CONTROL PROTEIN 2"/>
    <property type="match status" value="1"/>
</dbReference>
<dbReference type="SUPFAM" id="SSF57701">
    <property type="entry name" value="Zn2/Cys6 DNA-binding domain"/>
    <property type="match status" value="1"/>
</dbReference>
<feature type="region of interest" description="Disordered" evidence="2">
    <location>
        <begin position="434"/>
        <end position="466"/>
    </location>
</feature>
<feature type="region of interest" description="Disordered" evidence="2">
    <location>
        <begin position="59"/>
        <end position="82"/>
    </location>
</feature>
<dbReference type="PROSITE" id="PS50048">
    <property type="entry name" value="ZN2_CY6_FUNGAL_2"/>
    <property type="match status" value="1"/>
</dbReference>
<dbReference type="PANTHER" id="PTHR47784">
    <property type="entry name" value="STEROL UPTAKE CONTROL PROTEIN 2"/>
    <property type="match status" value="1"/>
</dbReference>
<evidence type="ECO:0000313" key="5">
    <source>
        <dbReference type="Proteomes" id="UP000774617"/>
    </source>
</evidence>
<evidence type="ECO:0000259" key="3">
    <source>
        <dbReference type="PROSITE" id="PS50048"/>
    </source>
</evidence>
<sequence>MNNASAMAHKPRPPRKPHKKSRTGCVTCKQRRIKCDESKPVCQNCSRRNMSCGFAVLEPRLPGGRPRKHPREPSVTSAPTTNLTASQSSLRRAFTSSSLLAAPLTGSEFTIPQSTVEDLALMHHYTAHTCQTFARRSDVLEIYKEVAPMTAFSDPPLLCSLLALAALHRAYLSATAEDQERYLAISTSYQNNAIQVFRERVPKITRDNACSLFFFASFLSVYIMGSESMGRTCLSTSPTAAASLESILDWLHLLRGISSILRQENGAVFEWVTEGKLQPLTQLTNYQKRDVPPEQEEDWSKLQDALVHDEGVGEEDERQVYGEALMILKEHTACLLGGSEVDDGQEETVGLTMTWPAIVSEGYVEYLEMRRPGALVILGRYGMLLKKLDEYWWAKGWGDALIQLSGRALPEDWRQRLSTTDEVWDIQMSLAHSAGPTEAQTPVTAPPTAPEHHSISVAGASSSAAT</sequence>
<protein>
    <recommendedName>
        <fullName evidence="3">Zn(2)-C6 fungal-type domain-containing protein</fullName>
    </recommendedName>
</protein>
<dbReference type="Proteomes" id="UP000774617">
    <property type="component" value="Unassembled WGS sequence"/>
</dbReference>
<proteinExistence type="predicted"/>
<dbReference type="InterPro" id="IPR036864">
    <property type="entry name" value="Zn2-C6_fun-type_DNA-bd_sf"/>
</dbReference>
<keyword evidence="1" id="KW-0539">Nucleus</keyword>
<dbReference type="Pfam" id="PF00172">
    <property type="entry name" value="Zn_clus"/>
    <property type="match status" value="1"/>
</dbReference>
<feature type="region of interest" description="Disordered" evidence="2">
    <location>
        <begin position="1"/>
        <end position="23"/>
    </location>
</feature>
<dbReference type="InterPro" id="IPR001138">
    <property type="entry name" value="Zn2Cys6_DnaBD"/>
</dbReference>